<dbReference type="EMBL" id="CP026118">
    <property type="protein sequence ID" value="QAS51996.1"/>
    <property type="molecule type" value="Genomic_DNA"/>
</dbReference>
<evidence type="ECO:0000313" key="3">
    <source>
        <dbReference type="Proteomes" id="UP000287756"/>
    </source>
</evidence>
<evidence type="ECO:0000256" key="1">
    <source>
        <dbReference type="SAM" id="Phobius"/>
    </source>
</evidence>
<evidence type="ECO:0008006" key="4">
    <source>
        <dbReference type="Google" id="ProtNLM"/>
    </source>
</evidence>
<feature type="transmembrane region" description="Helical" evidence="1">
    <location>
        <begin position="52"/>
        <end position="79"/>
    </location>
</feature>
<dbReference type="KEGG" id="hli:HLI_07060"/>
<reference evidence="2 3" key="1">
    <citation type="submission" date="2018-01" db="EMBL/GenBank/DDBJ databases">
        <title>The whole genome sequencing and assembly of Halobacillus litoralis ERB031 strain.</title>
        <authorList>
            <person name="Lee S.-J."/>
            <person name="Park M.-K."/>
            <person name="Kim J.-Y."/>
            <person name="Lee Y.-J."/>
            <person name="Yi H."/>
            <person name="Bahn Y.-S."/>
            <person name="Kim J.F."/>
            <person name="Lee D.-W."/>
        </authorList>
    </citation>
    <scope>NUCLEOTIDE SEQUENCE [LARGE SCALE GENOMIC DNA]</scope>
    <source>
        <strain evidence="2 3">ERB 031</strain>
    </source>
</reference>
<keyword evidence="1" id="KW-1133">Transmembrane helix</keyword>
<sequence>MNNKAITSLTLGIMSIFIPIVGLIIGIFGLTYANQSFKEMNEVESEGKNFAIGGKVCSIIGICIQAGVIILIVTGFFLFSSFKSFVL</sequence>
<dbReference type="Proteomes" id="UP000287756">
    <property type="component" value="Chromosome"/>
</dbReference>
<dbReference type="RefSeq" id="WP_128524195.1">
    <property type="nucleotide sequence ID" value="NZ_CANLVY010000002.1"/>
</dbReference>
<feature type="transmembrane region" description="Helical" evidence="1">
    <location>
        <begin position="12"/>
        <end position="32"/>
    </location>
</feature>
<gene>
    <name evidence="2" type="ORF">HLI_07060</name>
</gene>
<keyword evidence="1" id="KW-0812">Transmembrane</keyword>
<keyword evidence="1" id="KW-0472">Membrane</keyword>
<proteinExistence type="predicted"/>
<protein>
    <recommendedName>
        <fullName evidence="4">DUF4190 domain-containing protein</fullName>
    </recommendedName>
</protein>
<evidence type="ECO:0000313" key="2">
    <source>
        <dbReference type="EMBL" id="QAS51996.1"/>
    </source>
</evidence>
<organism evidence="2 3">
    <name type="scientific">Halobacillus litoralis</name>
    <dbReference type="NCBI Taxonomy" id="45668"/>
    <lineage>
        <taxon>Bacteria</taxon>
        <taxon>Bacillati</taxon>
        <taxon>Bacillota</taxon>
        <taxon>Bacilli</taxon>
        <taxon>Bacillales</taxon>
        <taxon>Bacillaceae</taxon>
        <taxon>Halobacillus</taxon>
    </lineage>
</organism>
<name>A0A410MBF9_9BACI</name>
<dbReference type="AlphaFoldDB" id="A0A410MBF9"/>
<accession>A0A410MBF9</accession>